<accession>A0A4Y9T2T2</accession>
<dbReference type="PANTHER" id="PTHR38785:SF1">
    <property type="entry name" value="HOMOLOG OF VIRK"/>
    <property type="match status" value="1"/>
</dbReference>
<evidence type="ECO:0000313" key="1">
    <source>
        <dbReference type="EMBL" id="TFW33449.1"/>
    </source>
</evidence>
<sequence length="314" mass="34958">MRLYNAEPGFAERLVATAQPSITIRSGISRDLPTIPYWRELLKLKARALAHRAQTQGWLQLLNSHPTFSEYVQNYPRFLYKIYRPYLTNTLPIEARLAVLASHYQFVFQRGLGDLVSQASRGPVVIASSAGKSGERYNVKLRAIGPLEREGELVLQLCAGDETLYSVAFTFAWRGQCQTVNIGCIQGAKGGATLEAIRHATRDLHGARPKHLLVTLVRQLGHAFGCEQLRMVSNANRVVKSAMRQGRVRSDYDQLWIELGAQLQADGDFMLPCAPVAPLDLESIPSKKRSEARKRHELVATLANDVTVRLGGQV</sequence>
<protein>
    <submittedName>
        <fullName evidence="1">DUF535 domain-containing protein</fullName>
    </submittedName>
</protein>
<reference evidence="1 2" key="1">
    <citation type="submission" date="2019-03" db="EMBL/GenBank/DDBJ databases">
        <title>Draft genome of Massilia hortus sp. nov., a novel bacterial species of the Oxalobacteraceae family.</title>
        <authorList>
            <person name="Peta V."/>
            <person name="Raths R."/>
            <person name="Bucking H."/>
        </authorList>
    </citation>
    <scope>NUCLEOTIDE SEQUENCE [LARGE SCALE GENOMIC DNA]</scope>
    <source>
        <strain evidence="1 2">ONC3</strain>
    </source>
</reference>
<comment type="caution">
    <text evidence="1">The sequence shown here is derived from an EMBL/GenBank/DDBJ whole genome shotgun (WGS) entry which is preliminary data.</text>
</comment>
<dbReference type="InterPro" id="IPR007488">
    <property type="entry name" value="DUF535"/>
</dbReference>
<dbReference type="EMBL" id="SPUM01000040">
    <property type="protein sequence ID" value="TFW33449.1"/>
    <property type="molecule type" value="Genomic_DNA"/>
</dbReference>
<proteinExistence type="predicted"/>
<keyword evidence="2" id="KW-1185">Reference proteome</keyword>
<name>A0A4Y9T2T2_9BURK</name>
<dbReference type="GO" id="GO:0006974">
    <property type="term" value="P:DNA damage response"/>
    <property type="evidence" value="ECO:0007669"/>
    <property type="project" value="TreeGrafter"/>
</dbReference>
<gene>
    <name evidence="1" type="ORF">E4O92_06825</name>
</gene>
<evidence type="ECO:0000313" key="2">
    <source>
        <dbReference type="Proteomes" id="UP000297258"/>
    </source>
</evidence>
<dbReference type="Proteomes" id="UP000297258">
    <property type="component" value="Unassembled WGS sequence"/>
</dbReference>
<dbReference type="RefSeq" id="WP_135189007.1">
    <property type="nucleotide sequence ID" value="NZ_SPUM01000040.1"/>
</dbReference>
<organism evidence="1 2">
    <name type="scientific">Massilia horti</name>
    <dbReference type="NCBI Taxonomy" id="2562153"/>
    <lineage>
        <taxon>Bacteria</taxon>
        <taxon>Pseudomonadati</taxon>
        <taxon>Pseudomonadota</taxon>
        <taxon>Betaproteobacteria</taxon>
        <taxon>Burkholderiales</taxon>
        <taxon>Oxalobacteraceae</taxon>
        <taxon>Telluria group</taxon>
        <taxon>Massilia</taxon>
    </lineage>
</organism>
<dbReference type="AlphaFoldDB" id="A0A4Y9T2T2"/>
<dbReference type="OrthoDB" id="1238765at2"/>
<dbReference type="Pfam" id="PF04393">
    <property type="entry name" value="DUF535"/>
    <property type="match status" value="1"/>
</dbReference>
<dbReference type="PANTHER" id="PTHR38785">
    <property type="entry name" value="HOMOLOG OF VIRK"/>
    <property type="match status" value="1"/>
</dbReference>